<feature type="compositionally biased region" description="Gly residues" evidence="2">
    <location>
        <begin position="697"/>
        <end position="725"/>
    </location>
</feature>
<feature type="region of interest" description="Disordered" evidence="2">
    <location>
        <begin position="196"/>
        <end position="388"/>
    </location>
</feature>
<gene>
    <name evidence="4" type="ORF">TCAL_12957</name>
</gene>
<name>A0A553P7I3_TIGCA</name>
<protein>
    <recommendedName>
        <fullName evidence="3">Caprin-1 dimerization domain-containing protein</fullName>
    </recommendedName>
</protein>
<feature type="compositionally biased region" description="Basic and acidic residues" evidence="2">
    <location>
        <begin position="621"/>
        <end position="632"/>
    </location>
</feature>
<evidence type="ECO:0000313" key="5">
    <source>
        <dbReference type="Proteomes" id="UP000318571"/>
    </source>
</evidence>
<dbReference type="PANTHER" id="PTHR22922:SF19">
    <property type="entry name" value="CAPRIN HOMOLOG"/>
    <property type="match status" value="1"/>
</dbReference>
<dbReference type="AlphaFoldDB" id="A0A553P7I3"/>
<feature type="region of interest" description="Disordered" evidence="2">
    <location>
        <begin position="1"/>
        <end position="44"/>
    </location>
</feature>
<feature type="compositionally biased region" description="Basic and acidic residues" evidence="2">
    <location>
        <begin position="211"/>
        <end position="229"/>
    </location>
</feature>
<dbReference type="Pfam" id="PF18293">
    <property type="entry name" value="Caprin-1_dimer"/>
    <property type="match status" value="1"/>
</dbReference>
<dbReference type="STRING" id="6832.A0A553P7I3"/>
<dbReference type="Proteomes" id="UP000318571">
    <property type="component" value="Chromosome 3"/>
</dbReference>
<comment type="similarity">
    <text evidence="1">Belongs to the caprin family.</text>
</comment>
<dbReference type="GO" id="GO:0003723">
    <property type="term" value="F:RNA binding"/>
    <property type="evidence" value="ECO:0007669"/>
    <property type="project" value="TreeGrafter"/>
</dbReference>
<dbReference type="InterPro" id="IPR028816">
    <property type="entry name" value="Caprin"/>
</dbReference>
<feature type="compositionally biased region" description="Basic and acidic residues" evidence="2">
    <location>
        <begin position="667"/>
        <end position="696"/>
    </location>
</feature>
<evidence type="ECO:0000256" key="2">
    <source>
        <dbReference type="SAM" id="MobiDB-lite"/>
    </source>
</evidence>
<feature type="compositionally biased region" description="Low complexity" evidence="2">
    <location>
        <begin position="310"/>
        <end position="360"/>
    </location>
</feature>
<sequence length="725" mass="77883">MVAMPSLTPAETPLASGAMVGGGNSINGGGSEATSSQTVDESPLGQALQIVEKKVRNLEKRKGKLDGYRADYQRGKTLNDDQKAAIAKYDEDLLKALGNFKTRADFVNGNHGAVKIAKEQMDLVKEFENLVRPARKNFAQGEDFEKALTVAAEHLSNLVDGKSKKVLGKTSYKELKTLFHTIKTCGYFEGKAMKDSENVEEELPSSSGSEEGDRIPTDAIKTTKTDKHGKQPPMANGKASETAHVRGSKTGTANGEKSKGKAHSANNNNNETNPQTSNTKAQDQPMPNPQMQQPKQARAPKGVPARDAPQEVQEQQHPPPQHIHQQQNHNHQQHEQPLPARQQQQQQQQQQAPAVATQMVPPQPQPQPLMQQKPSHPPHPLPASLPQIPAKPEIDFLQESQIGLDSPHMDPAVVVVQHSAPEGGPMNLHHPTPMMMTPTTLAAIQQHQHALSQMHHHHMLQQHYNQQQQQHQLESMVKKPAPGFAERPHPGPPPMTEPALQSLSKHHEPMRTSPMLDNDIPIAPTPAHSVEPVSEPAPVAAPLAGPVMVTAPASAPAAPVASGYAAIAAGSNKAGSQEPVVDTMSNIADWNSEVNNGQGEDREVQRGETYRGRGGRGGRGGGDRGDRGDRRPYRGGRGGYGGERGGRGGTGEKRGYGDRGSGYRGNRGGERGRGGGDRGGERGGYRGREDRGDRSYRGGGYRGGRGAERGGGSGEHGGQRGQNGY</sequence>
<dbReference type="InterPro" id="IPR041637">
    <property type="entry name" value="Caprin-1_dimer"/>
</dbReference>
<evidence type="ECO:0000313" key="4">
    <source>
        <dbReference type="EMBL" id="TRY73633.1"/>
    </source>
</evidence>
<evidence type="ECO:0000256" key="1">
    <source>
        <dbReference type="ARBA" id="ARBA00007950"/>
    </source>
</evidence>
<dbReference type="GO" id="GO:0005737">
    <property type="term" value="C:cytoplasm"/>
    <property type="evidence" value="ECO:0007669"/>
    <property type="project" value="TreeGrafter"/>
</dbReference>
<evidence type="ECO:0000259" key="3">
    <source>
        <dbReference type="Pfam" id="PF18293"/>
    </source>
</evidence>
<keyword evidence="5" id="KW-1185">Reference proteome</keyword>
<feature type="compositionally biased region" description="Low complexity" evidence="2">
    <location>
        <begin position="266"/>
        <end position="296"/>
    </location>
</feature>
<comment type="caution">
    <text evidence="4">The sequence shown here is derived from an EMBL/GenBank/DDBJ whole genome shotgun (WGS) entry which is preliminary data.</text>
</comment>
<proteinExistence type="inferred from homology"/>
<reference evidence="4 5" key="1">
    <citation type="journal article" date="2018" name="Nat. Ecol. Evol.">
        <title>Genomic signatures of mitonuclear coevolution across populations of Tigriopus californicus.</title>
        <authorList>
            <person name="Barreto F.S."/>
            <person name="Watson E.T."/>
            <person name="Lima T.G."/>
            <person name="Willett C.S."/>
            <person name="Edmands S."/>
            <person name="Li W."/>
            <person name="Burton R.S."/>
        </authorList>
    </citation>
    <scope>NUCLEOTIDE SEQUENCE [LARGE SCALE GENOMIC DNA]</scope>
    <source>
        <strain evidence="4 5">San Diego</strain>
    </source>
</reference>
<dbReference type="OMA" id="GNNHWNS"/>
<organism evidence="4 5">
    <name type="scientific">Tigriopus californicus</name>
    <name type="common">Marine copepod</name>
    <dbReference type="NCBI Taxonomy" id="6832"/>
    <lineage>
        <taxon>Eukaryota</taxon>
        <taxon>Metazoa</taxon>
        <taxon>Ecdysozoa</taxon>
        <taxon>Arthropoda</taxon>
        <taxon>Crustacea</taxon>
        <taxon>Multicrustacea</taxon>
        <taxon>Hexanauplia</taxon>
        <taxon>Copepoda</taxon>
        <taxon>Harpacticoida</taxon>
        <taxon>Harpacticidae</taxon>
        <taxon>Tigriopus</taxon>
    </lineage>
</organism>
<accession>A0A553P7I3</accession>
<feature type="compositionally biased region" description="Basic and acidic residues" evidence="2">
    <location>
        <begin position="644"/>
        <end position="657"/>
    </location>
</feature>
<feature type="compositionally biased region" description="Basic and acidic residues" evidence="2">
    <location>
        <begin position="599"/>
        <end position="611"/>
    </location>
</feature>
<feature type="region of interest" description="Disordered" evidence="2">
    <location>
        <begin position="481"/>
        <end position="501"/>
    </location>
</feature>
<feature type="region of interest" description="Disordered" evidence="2">
    <location>
        <begin position="590"/>
        <end position="725"/>
    </location>
</feature>
<feature type="domain" description="Caprin-1 dimerization" evidence="3">
    <location>
        <begin position="92"/>
        <end position="189"/>
    </location>
</feature>
<dbReference type="PANTHER" id="PTHR22922">
    <property type="entry name" value="GPI-ANCHORED PROTEIN P137"/>
    <property type="match status" value="1"/>
</dbReference>
<feature type="compositionally biased region" description="Gly residues" evidence="2">
    <location>
        <begin position="19"/>
        <end position="31"/>
    </location>
</feature>
<dbReference type="EMBL" id="VCGU01000007">
    <property type="protein sequence ID" value="TRY73633.1"/>
    <property type="molecule type" value="Genomic_DNA"/>
</dbReference>